<dbReference type="STRING" id="1165094.RINTHH_8420"/>
<feature type="transmembrane region" description="Helical" evidence="2">
    <location>
        <begin position="20"/>
        <end position="39"/>
    </location>
</feature>
<keyword evidence="2" id="KW-0472">Membrane</keyword>
<feature type="compositionally biased region" description="Polar residues" evidence="1">
    <location>
        <begin position="303"/>
        <end position="312"/>
    </location>
</feature>
<feature type="compositionally biased region" description="Basic and acidic residues" evidence="1">
    <location>
        <begin position="227"/>
        <end position="240"/>
    </location>
</feature>
<keyword evidence="2" id="KW-1133">Transmembrane helix</keyword>
<sequence>MIIFGLNSANILAQVNFGTNSASILGIFLAVAGASLYFLRSVRPELSRDQDIFFAAVGLLCGFILIFQGWRLDPILQFGQLLLVGTTVYFAFESIRLRGIATEQAKRNTKIVDDERPVSSNYRYSRKSGYRAEVEAELESLPYDEDYYHEDERPRARIPGSQDGRLSRVDKDYYDGEASVYSESIWGKRPSKSKRRNPVSSNKRYSERSDNSDWSSSVYRFDDDLDNSIKDERRGREGKKSYRRNSSNPSQHSEYYPSGEEIANKSRKRYRLPAEEYPTPTMADDYAVPVEYKSIKTSENESDNSTNIDDDL</sequence>
<keyword evidence="4" id="KW-1185">Reference proteome</keyword>
<comment type="caution">
    <text evidence="3">The sequence shown here is derived from an EMBL/GenBank/DDBJ whole genome shotgun (WGS) entry which is preliminary data.</text>
</comment>
<evidence type="ECO:0000256" key="2">
    <source>
        <dbReference type="SAM" id="Phobius"/>
    </source>
</evidence>
<feature type="region of interest" description="Disordered" evidence="1">
    <location>
        <begin position="188"/>
        <end position="287"/>
    </location>
</feature>
<accession>M1WYQ4</accession>
<feature type="region of interest" description="Disordered" evidence="1">
    <location>
        <begin position="293"/>
        <end position="312"/>
    </location>
</feature>
<evidence type="ECO:0000313" key="3">
    <source>
        <dbReference type="EMBL" id="CCH66997.1"/>
    </source>
</evidence>
<feature type="transmembrane region" description="Helical" evidence="2">
    <location>
        <begin position="51"/>
        <end position="69"/>
    </location>
</feature>
<dbReference type="Proteomes" id="UP000053051">
    <property type="component" value="Unassembled WGS sequence"/>
</dbReference>
<dbReference type="Pfam" id="PF07444">
    <property type="entry name" value="Ycf66_N"/>
    <property type="match status" value="1"/>
</dbReference>
<organism evidence="3 4">
    <name type="scientific">Richelia intracellularis HH01</name>
    <dbReference type="NCBI Taxonomy" id="1165094"/>
    <lineage>
        <taxon>Bacteria</taxon>
        <taxon>Bacillati</taxon>
        <taxon>Cyanobacteriota</taxon>
        <taxon>Cyanophyceae</taxon>
        <taxon>Nostocales</taxon>
        <taxon>Nostocaceae</taxon>
        <taxon>Richelia</taxon>
    </lineage>
</organism>
<reference evidence="4" key="2">
    <citation type="submission" date="2016-01" db="EMBL/GenBank/DDBJ databases">
        <title>Diatom-associated endosymboitic cyanobacterium lacks core nitrogen metabolism enzymes.</title>
        <authorList>
            <person name="Hilton J.A."/>
            <person name="Foster R.A."/>
            <person name="Tripp H.J."/>
            <person name="Carter B.J."/>
            <person name="Zehr J.P."/>
            <person name="Villareal T.A."/>
        </authorList>
    </citation>
    <scope>NUCLEOTIDE SEQUENCE [LARGE SCALE GENOMIC DNA]</scope>
    <source>
        <strain evidence="4">HH01</strain>
    </source>
</reference>
<keyword evidence="2" id="KW-0812">Transmembrane</keyword>
<protein>
    <submittedName>
        <fullName evidence="3">Ribonucleases G and E</fullName>
    </submittedName>
</protein>
<name>M1WYQ4_9NOST</name>
<feature type="transmembrane region" description="Helical" evidence="2">
    <location>
        <begin position="75"/>
        <end position="92"/>
    </location>
</feature>
<proteinExistence type="predicted"/>
<dbReference type="EMBL" id="CAIY01000031">
    <property type="protein sequence ID" value="CCH66997.1"/>
    <property type="molecule type" value="Genomic_DNA"/>
</dbReference>
<feature type="region of interest" description="Disordered" evidence="1">
    <location>
        <begin position="150"/>
        <end position="170"/>
    </location>
</feature>
<evidence type="ECO:0000313" key="4">
    <source>
        <dbReference type="Proteomes" id="UP000053051"/>
    </source>
</evidence>
<evidence type="ECO:0000256" key="1">
    <source>
        <dbReference type="SAM" id="MobiDB-lite"/>
    </source>
</evidence>
<reference evidence="3 4" key="1">
    <citation type="submission" date="2012-05" db="EMBL/GenBank/DDBJ databases">
        <authorList>
            <person name="Hilton J."/>
        </authorList>
    </citation>
    <scope>NUCLEOTIDE SEQUENCE [LARGE SCALE GENOMIC DNA]</scope>
    <source>
        <strain evidence="3 4">HH01</strain>
    </source>
</reference>
<dbReference type="AlphaFoldDB" id="M1WYQ4"/>
<dbReference type="InterPro" id="IPR010004">
    <property type="entry name" value="Uncharacterised_Ycf66"/>
</dbReference>
<gene>
    <name evidence="3" type="ORF">RINTHH_8420</name>
</gene>
<feature type="compositionally biased region" description="Polar residues" evidence="1">
    <location>
        <begin position="244"/>
        <end position="253"/>
    </location>
</feature>
<dbReference type="OrthoDB" id="421362at2"/>
<dbReference type="RefSeq" id="WP_008233086.1">
    <property type="nucleotide sequence ID" value="NZ_CAIY01000031.1"/>
</dbReference>